<gene>
    <name evidence="1" type="ORF">Q8791_09500</name>
</gene>
<dbReference type="EMBL" id="JAUZMY010000007">
    <property type="protein sequence ID" value="MEE2037454.1"/>
    <property type="molecule type" value="Genomic_DNA"/>
</dbReference>
<comment type="caution">
    <text evidence="1">The sequence shown here is derived from an EMBL/GenBank/DDBJ whole genome shotgun (WGS) entry which is preliminary data.</text>
</comment>
<name>A0ABU7K6H0_9ACTN</name>
<evidence type="ECO:0000313" key="2">
    <source>
        <dbReference type="Proteomes" id="UP001356095"/>
    </source>
</evidence>
<organism evidence="1 2">
    <name type="scientific">Nocardiopsis codii</name>
    <dbReference type="NCBI Taxonomy" id="3065942"/>
    <lineage>
        <taxon>Bacteria</taxon>
        <taxon>Bacillati</taxon>
        <taxon>Actinomycetota</taxon>
        <taxon>Actinomycetes</taxon>
        <taxon>Streptosporangiales</taxon>
        <taxon>Nocardiopsidaceae</taxon>
        <taxon>Nocardiopsis</taxon>
    </lineage>
</organism>
<dbReference type="RefSeq" id="WP_330091250.1">
    <property type="nucleotide sequence ID" value="NZ_JAUZMY010000007.1"/>
</dbReference>
<sequence>MEDANLQFRRGKTGSWERAVQLKGSDYYIAAQGSDNSMVGIQEAKVHDDQIRFALRMDIAGKGDSWISADDNTGSIRMRDDSNRRAHLVALRRGDNPDDATGGYDAKFHPMSWAELIDEI</sequence>
<keyword evidence="2" id="KW-1185">Reference proteome</keyword>
<protein>
    <submittedName>
        <fullName evidence="1">Uncharacterized protein</fullName>
    </submittedName>
</protein>
<reference evidence="1 2" key="1">
    <citation type="submission" date="2023-08" db="EMBL/GenBank/DDBJ databases">
        <authorList>
            <person name="Girao M."/>
            <person name="Carvalho M.F."/>
        </authorList>
    </citation>
    <scope>NUCLEOTIDE SEQUENCE [LARGE SCALE GENOMIC DNA]</scope>
    <source>
        <strain evidence="1 2">CT-R113</strain>
    </source>
</reference>
<evidence type="ECO:0000313" key="1">
    <source>
        <dbReference type="EMBL" id="MEE2037454.1"/>
    </source>
</evidence>
<proteinExistence type="predicted"/>
<dbReference type="Proteomes" id="UP001356095">
    <property type="component" value="Unassembled WGS sequence"/>
</dbReference>
<accession>A0ABU7K6H0</accession>